<gene>
    <name evidence="1" type="ORF">VCR31J2_2260057</name>
</gene>
<dbReference type="AlphaFoldDB" id="A0AA87C1E4"/>
<organism evidence="1 2">
    <name type="scientific">Vibrio coralliirubri</name>
    <dbReference type="NCBI Taxonomy" id="1516159"/>
    <lineage>
        <taxon>Bacteria</taxon>
        <taxon>Pseudomonadati</taxon>
        <taxon>Pseudomonadota</taxon>
        <taxon>Gammaproteobacteria</taxon>
        <taxon>Vibrionales</taxon>
        <taxon>Vibrionaceae</taxon>
        <taxon>Vibrio</taxon>
    </lineage>
</organism>
<evidence type="ECO:0000313" key="2">
    <source>
        <dbReference type="Proteomes" id="UP000041625"/>
    </source>
</evidence>
<accession>A0AA87C1E4</accession>
<protein>
    <submittedName>
        <fullName evidence="1">Uncharacterized protein</fullName>
    </submittedName>
</protein>
<name>A0AA87C1E4_9VIBR</name>
<sequence length="54" mass="6359">MVLRVKSRYGIRVSEIRKDKSSGGILKSSIEMRVSEYRRAQEQMRDASKRDSKR</sequence>
<dbReference type="EMBL" id="CCKJ01000142">
    <property type="protein sequence ID" value="CDU10790.1"/>
    <property type="molecule type" value="Genomic_DNA"/>
</dbReference>
<keyword evidence="2" id="KW-1185">Reference proteome</keyword>
<proteinExistence type="predicted"/>
<evidence type="ECO:0000313" key="1">
    <source>
        <dbReference type="EMBL" id="CDU10790.1"/>
    </source>
</evidence>
<comment type="caution">
    <text evidence="1">The sequence shown here is derived from an EMBL/GenBank/DDBJ whole genome shotgun (WGS) entry which is preliminary data.</text>
</comment>
<reference evidence="1 2" key="1">
    <citation type="submission" date="2014-06" db="EMBL/GenBank/DDBJ databases">
        <authorList>
            <person name="Le Roux F."/>
        </authorList>
    </citation>
    <scope>NUCLEOTIDE SEQUENCE [LARGE SCALE GENOMIC DNA]</scope>
    <source>
        <strain evidence="1 2">J2-31</strain>
    </source>
</reference>
<dbReference type="Proteomes" id="UP000041625">
    <property type="component" value="Unassembled WGS sequence"/>
</dbReference>